<sequence>MIRLLAVVTIVLAAVYAALIRTLANAVIYPRRARPTKILGTLEPSEVVLSSTPLTRFKGTIGLLYDDETKLAVMKPGARLHEGGAGVVRTLDTPTVLHGNTLARATGNIFEPTDVTEHPPESVDINTDSAVQPAWLYTGTGDQASTWVIHVHGMLAGRDSALRSAHALRNSGWTSLVISYRGDGEAQGERRQASTLGQAEWQDLDAAVTFARAHGAKTVFLVGWSLGATLALYESEKGANRNFINGLVLVSPVINWARSIRFGMTQNRIPAWLATSTLAALSFTVTSRLLGLKRPLLLPPELPRVSVPTLIIHSNGDRTAPFDVSAAFADSSDLVTLETFPPSPHAMEWNADPDRFATTIYEWLSPLVEGPSAN</sequence>
<dbReference type="RefSeq" id="WP_345376688.1">
    <property type="nucleotide sequence ID" value="NZ_BAABLM010000007.1"/>
</dbReference>
<dbReference type="Proteomes" id="UP001501295">
    <property type="component" value="Unassembled WGS sequence"/>
</dbReference>
<evidence type="ECO:0000256" key="1">
    <source>
        <dbReference type="ARBA" id="ARBA00022801"/>
    </source>
</evidence>
<protein>
    <submittedName>
        <fullName evidence="4">Alpha/beta fold hydrolase</fullName>
    </submittedName>
</protein>
<gene>
    <name evidence="4" type="ORF">GCM10025780_29550</name>
</gene>
<evidence type="ECO:0000259" key="3">
    <source>
        <dbReference type="Pfam" id="PF12697"/>
    </source>
</evidence>
<comment type="caution">
    <text evidence="4">The sequence shown here is derived from an EMBL/GenBank/DDBJ whole genome shotgun (WGS) entry which is preliminary data.</text>
</comment>
<dbReference type="Gene3D" id="3.40.50.1820">
    <property type="entry name" value="alpha/beta hydrolase"/>
    <property type="match status" value="1"/>
</dbReference>
<dbReference type="Pfam" id="PF12697">
    <property type="entry name" value="Abhydrolase_6"/>
    <property type="match status" value="1"/>
</dbReference>
<dbReference type="EMBL" id="BAABLM010000007">
    <property type="protein sequence ID" value="GAA4682253.1"/>
    <property type="molecule type" value="Genomic_DNA"/>
</dbReference>
<dbReference type="InterPro" id="IPR029058">
    <property type="entry name" value="AB_hydrolase_fold"/>
</dbReference>
<evidence type="ECO:0000313" key="5">
    <source>
        <dbReference type="Proteomes" id="UP001501295"/>
    </source>
</evidence>
<evidence type="ECO:0000256" key="2">
    <source>
        <dbReference type="ARBA" id="ARBA00038115"/>
    </source>
</evidence>
<comment type="similarity">
    <text evidence="2">Belongs to the AB hydrolase superfamily. FUS2 hydrolase family.</text>
</comment>
<proteinExistence type="inferred from homology"/>
<dbReference type="PANTHER" id="PTHR22946:SF9">
    <property type="entry name" value="POLYKETIDE TRANSFERASE AF380"/>
    <property type="match status" value="1"/>
</dbReference>
<reference evidence="5" key="1">
    <citation type="journal article" date="2019" name="Int. J. Syst. Evol. Microbiol.">
        <title>The Global Catalogue of Microorganisms (GCM) 10K type strain sequencing project: providing services to taxonomists for standard genome sequencing and annotation.</title>
        <authorList>
            <consortium name="The Broad Institute Genomics Platform"/>
            <consortium name="The Broad Institute Genome Sequencing Center for Infectious Disease"/>
            <person name="Wu L."/>
            <person name="Ma J."/>
        </authorList>
    </citation>
    <scope>NUCLEOTIDE SEQUENCE [LARGE SCALE GENOMIC DNA]</scope>
    <source>
        <strain evidence="5">JCM 18956</strain>
    </source>
</reference>
<feature type="domain" description="AB hydrolase-1" evidence="3">
    <location>
        <begin position="148"/>
        <end position="357"/>
    </location>
</feature>
<organism evidence="4 5">
    <name type="scientific">Frondihabitans cladoniiphilus</name>
    <dbReference type="NCBI Taxonomy" id="715785"/>
    <lineage>
        <taxon>Bacteria</taxon>
        <taxon>Bacillati</taxon>
        <taxon>Actinomycetota</taxon>
        <taxon>Actinomycetes</taxon>
        <taxon>Micrococcales</taxon>
        <taxon>Microbacteriaceae</taxon>
        <taxon>Frondihabitans</taxon>
    </lineage>
</organism>
<name>A0ABP8W8B7_9MICO</name>
<dbReference type="InterPro" id="IPR050261">
    <property type="entry name" value="FrsA_esterase"/>
</dbReference>
<dbReference type="PANTHER" id="PTHR22946">
    <property type="entry name" value="DIENELACTONE HYDROLASE DOMAIN-CONTAINING PROTEIN-RELATED"/>
    <property type="match status" value="1"/>
</dbReference>
<keyword evidence="1 4" id="KW-0378">Hydrolase</keyword>
<accession>A0ABP8W8B7</accession>
<keyword evidence="5" id="KW-1185">Reference proteome</keyword>
<evidence type="ECO:0000313" key="4">
    <source>
        <dbReference type="EMBL" id="GAA4682253.1"/>
    </source>
</evidence>
<dbReference type="GO" id="GO:0016787">
    <property type="term" value="F:hydrolase activity"/>
    <property type="evidence" value="ECO:0007669"/>
    <property type="project" value="UniProtKB-KW"/>
</dbReference>
<dbReference type="InterPro" id="IPR000073">
    <property type="entry name" value="AB_hydrolase_1"/>
</dbReference>
<dbReference type="SUPFAM" id="SSF53474">
    <property type="entry name" value="alpha/beta-Hydrolases"/>
    <property type="match status" value="1"/>
</dbReference>